<dbReference type="Gene3D" id="3.40.630.30">
    <property type="match status" value="1"/>
</dbReference>
<organism evidence="1 2">
    <name type="scientific">Rhizoclosmatium globosum</name>
    <dbReference type="NCBI Taxonomy" id="329046"/>
    <lineage>
        <taxon>Eukaryota</taxon>
        <taxon>Fungi</taxon>
        <taxon>Fungi incertae sedis</taxon>
        <taxon>Chytridiomycota</taxon>
        <taxon>Chytridiomycota incertae sedis</taxon>
        <taxon>Chytridiomycetes</taxon>
        <taxon>Chytridiales</taxon>
        <taxon>Chytriomycetaceae</taxon>
        <taxon>Rhizoclosmatium</taxon>
    </lineage>
</organism>
<dbReference type="PANTHER" id="PTHR47473:SF1">
    <property type="entry name" value="METHYLTRANSFERASE DOMAIN-CONTAINING PROTEIN"/>
    <property type="match status" value="1"/>
</dbReference>
<name>A0A1Y2CWB0_9FUNG</name>
<comment type="caution">
    <text evidence="1">The sequence shown here is derived from an EMBL/GenBank/DDBJ whole genome shotgun (WGS) entry which is preliminary data.</text>
</comment>
<dbReference type="InterPro" id="IPR016181">
    <property type="entry name" value="Acyl_CoA_acyltransferase"/>
</dbReference>
<dbReference type="OrthoDB" id="10253390at2759"/>
<accession>A0A1Y2CWB0</accession>
<dbReference type="SUPFAM" id="SSF55729">
    <property type="entry name" value="Acyl-CoA N-acyltransferases (Nat)"/>
    <property type="match status" value="1"/>
</dbReference>
<reference evidence="1 2" key="1">
    <citation type="submission" date="2016-07" db="EMBL/GenBank/DDBJ databases">
        <title>Pervasive Adenine N6-methylation of Active Genes in Fungi.</title>
        <authorList>
            <consortium name="DOE Joint Genome Institute"/>
            <person name="Mondo S.J."/>
            <person name="Dannebaum R.O."/>
            <person name="Kuo R.C."/>
            <person name="Labutti K."/>
            <person name="Haridas S."/>
            <person name="Kuo A."/>
            <person name="Salamov A."/>
            <person name="Ahrendt S.R."/>
            <person name="Lipzen A."/>
            <person name="Sullivan W."/>
            <person name="Andreopoulos W.B."/>
            <person name="Clum A."/>
            <person name="Lindquist E."/>
            <person name="Daum C."/>
            <person name="Ramamoorthy G.K."/>
            <person name="Gryganskyi A."/>
            <person name="Culley D."/>
            <person name="Magnuson J.K."/>
            <person name="James T.Y."/>
            <person name="O'Malley M.A."/>
            <person name="Stajich J.E."/>
            <person name="Spatafora J.W."/>
            <person name="Visel A."/>
            <person name="Grigoriev I.V."/>
        </authorList>
    </citation>
    <scope>NUCLEOTIDE SEQUENCE [LARGE SCALE GENOMIC DNA]</scope>
    <source>
        <strain evidence="1 2">JEL800</strain>
    </source>
</reference>
<dbReference type="CDD" id="cd04301">
    <property type="entry name" value="NAT_SF"/>
    <property type="match status" value="1"/>
</dbReference>
<protein>
    <submittedName>
        <fullName evidence="1">Uncharacterized protein</fullName>
    </submittedName>
</protein>
<keyword evidence="2" id="KW-1185">Reference proteome</keyword>
<evidence type="ECO:0000313" key="1">
    <source>
        <dbReference type="EMBL" id="ORY51313.1"/>
    </source>
</evidence>
<evidence type="ECO:0000313" key="2">
    <source>
        <dbReference type="Proteomes" id="UP000193642"/>
    </source>
</evidence>
<dbReference type="PANTHER" id="PTHR47473">
    <property type="entry name" value="BTA1P"/>
    <property type="match status" value="1"/>
</dbReference>
<dbReference type="EMBL" id="MCGO01000005">
    <property type="protein sequence ID" value="ORY51313.1"/>
    <property type="molecule type" value="Genomic_DNA"/>
</dbReference>
<gene>
    <name evidence="1" type="ORF">BCR33DRAFT_780313</name>
</gene>
<dbReference type="Proteomes" id="UP000193642">
    <property type="component" value="Unassembled WGS sequence"/>
</dbReference>
<dbReference type="AlphaFoldDB" id="A0A1Y2CWB0"/>
<proteinExistence type="predicted"/>
<dbReference type="STRING" id="329046.A0A1Y2CWB0"/>
<sequence>MDSNRSTDQRPYTRMPRDDSHVAVDLSRKQTWIMMIKETFVPDLVYFPKLNTNQLSIFTLGNHTGISSPTLYLRFAYNCFIKPFLTKKANGLDSSAHQDRLEAFYAGQADIYDDTRSRLLRGRSTMLKLCASELSKKFPTHFNELAARPERRRDMHGLTNFDKVYMVDITPSLCKVAEERFRRLGWTNVSADPARQLSWLSRWFWAIWFDADNIYLHPCRRDYLEHKFKTIITLSKKNWGMVPLFGIPYYVWIGIQKGADELPTNTQTRDNTHPAFRRTSFERQAHRQLAFCNTWPAAWLVWHKDAVAASPQNVGFVAIDTETNKLIGSVLTRYRTKEYSPAMESDANGEIQSWWRAELSDSIQRNLHDPDTVNSYKLMENWGKCYEKSAEDVHTWLAGKSYLYVRQMGVDPEYRNQGAVVLDEARIRNCDAVQLESWGKGRSFMRRMAAKNMVISLRCPLLMELL</sequence>